<name>A0A323UP91_9RHOO</name>
<accession>A0A323UP91</accession>
<reference evidence="1 2" key="1">
    <citation type="submission" date="2018-06" db="EMBL/GenBank/DDBJ databases">
        <title>Azoarcus communis strain SWub3 genome.</title>
        <authorList>
            <person name="Zorraquino Salvo V."/>
            <person name="Toubiana D."/>
            <person name="Blumwald E."/>
        </authorList>
    </citation>
    <scope>NUCLEOTIDE SEQUENCE [LARGE SCALE GENOMIC DNA]</scope>
    <source>
        <strain evidence="1 2">SWub3</strain>
    </source>
</reference>
<evidence type="ECO:0000313" key="1">
    <source>
        <dbReference type="EMBL" id="PZA14485.1"/>
    </source>
</evidence>
<protein>
    <submittedName>
        <fullName evidence="1">Uncharacterized protein</fullName>
    </submittedName>
</protein>
<sequence>MIQQNIFADGMTSIASDGEALKTTCVHVLKNDLFRTGLQQQGTGQVLQEQQVTRKDYDLSIMKE</sequence>
<dbReference type="AlphaFoldDB" id="A0A323UP91"/>
<keyword evidence="2" id="KW-1185">Reference proteome</keyword>
<dbReference type="EMBL" id="QKOE01000030">
    <property type="protein sequence ID" value="PZA14485.1"/>
    <property type="molecule type" value="Genomic_DNA"/>
</dbReference>
<organism evidence="1 2">
    <name type="scientific">Parazoarcus communis SWub3 = DSM 12120</name>
    <dbReference type="NCBI Taxonomy" id="1121029"/>
    <lineage>
        <taxon>Bacteria</taxon>
        <taxon>Pseudomonadati</taxon>
        <taxon>Pseudomonadota</taxon>
        <taxon>Betaproteobacteria</taxon>
        <taxon>Rhodocyclales</taxon>
        <taxon>Zoogloeaceae</taxon>
        <taxon>Parazoarcus</taxon>
    </lineage>
</organism>
<proteinExistence type="predicted"/>
<comment type="caution">
    <text evidence="1">The sequence shown here is derived from an EMBL/GenBank/DDBJ whole genome shotgun (WGS) entry which is preliminary data.</text>
</comment>
<gene>
    <name evidence="1" type="ORF">DNK49_21655</name>
</gene>
<evidence type="ECO:0000313" key="2">
    <source>
        <dbReference type="Proteomes" id="UP000248259"/>
    </source>
</evidence>
<dbReference type="Proteomes" id="UP000248259">
    <property type="component" value="Unassembled WGS sequence"/>
</dbReference>